<accession>A0A0C2D8K1</accession>
<proteinExistence type="inferred from homology"/>
<evidence type="ECO:0000313" key="5">
    <source>
        <dbReference type="EMBL" id="KIG17950.1"/>
    </source>
</evidence>
<dbReference type="GO" id="GO:0006310">
    <property type="term" value="P:DNA recombination"/>
    <property type="evidence" value="ECO:0007669"/>
    <property type="project" value="UniProtKB-KW"/>
</dbReference>
<dbReference type="InterPro" id="IPR010998">
    <property type="entry name" value="Integrase_recombinase_N"/>
</dbReference>
<reference evidence="5 6" key="1">
    <citation type="submission" date="2014-12" db="EMBL/GenBank/DDBJ databases">
        <title>Genome assembly of Enhygromyxa salina DSM 15201.</title>
        <authorList>
            <person name="Sharma G."/>
            <person name="Subramanian S."/>
        </authorList>
    </citation>
    <scope>NUCLEOTIDE SEQUENCE [LARGE SCALE GENOMIC DNA]</scope>
    <source>
        <strain evidence="5 6">DSM 15201</strain>
    </source>
</reference>
<dbReference type="InterPro" id="IPR050090">
    <property type="entry name" value="Tyrosine_recombinase_XerCD"/>
</dbReference>
<evidence type="ECO:0000256" key="1">
    <source>
        <dbReference type="ARBA" id="ARBA00008857"/>
    </source>
</evidence>
<protein>
    <submittedName>
        <fullName evidence="5">Integrase</fullName>
    </submittedName>
</protein>
<name>A0A0C2D8K1_9BACT</name>
<keyword evidence="2" id="KW-0238">DNA-binding</keyword>
<dbReference type="PROSITE" id="PS51898">
    <property type="entry name" value="TYR_RECOMBINASE"/>
    <property type="match status" value="1"/>
</dbReference>
<dbReference type="SUPFAM" id="SSF56349">
    <property type="entry name" value="DNA breaking-rejoining enzymes"/>
    <property type="match status" value="1"/>
</dbReference>
<feature type="domain" description="Tyr recombinase" evidence="4">
    <location>
        <begin position="198"/>
        <end position="387"/>
    </location>
</feature>
<dbReference type="InterPro" id="IPR002104">
    <property type="entry name" value="Integrase_catalytic"/>
</dbReference>
<dbReference type="InterPro" id="IPR011010">
    <property type="entry name" value="DNA_brk_join_enz"/>
</dbReference>
<comment type="caution">
    <text evidence="5">The sequence shown here is derived from an EMBL/GenBank/DDBJ whole genome shotgun (WGS) entry which is preliminary data.</text>
</comment>
<dbReference type="GO" id="GO:0003677">
    <property type="term" value="F:DNA binding"/>
    <property type="evidence" value="ECO:0007669"/>
    <property type="project" value="UniProtKB-KW"/>
</dbReference>
<dbReference type="AlphaFoldDB" id="A0A0C2D8K1"/>
<evidence type="ECO:0000256" key="2">
    <source>
        <dbReference type="ARBA" id="ARBA00023125"/>
    </source>
</evidence>
<dbReference type="CDD" id="cd01189">
    <property type="entry name" value="INT_ICEBs1_C_like"/>
    <property type="match status" value="1"/>
</dbReference>
<evidence type="ECO:0000313" key="6">
    <source>
        <dbReference type="Proteomes" id="UP000031599"/>
    </source>
</evidence>
<sequence length="426" mass="48559">MATNKRRNSRTKNGIKISEVGSRRRLEVDFTVSVAGERVRFRRFSPFDTRARTQQWAEAERAAILERAGEPKSSSPRVNPTAPRIFKYWAARWLEDASNPARRNGANRRQSIESKEAVSRVHLVPFFGRRAITKVNEDSIDEYVHKKMVDDGLAETTVALHLRYVRGILKFAKRKGSAVERALPLPPNLTRPRVERVRVPAALSEAQTETLLLSVRPRIVLYAFFTILFRQGCRVGEVQALRWSDIDFENGTINIARNWDGQEFGPTKSGRPRRGPLHPEVREAVSRLPTSDAWGLLFPSLRDSQRPADGQSLLRKLREQAKSLELRDETGERIHLTTKVGRHSLGRQWAERGLPLRSLQDLLGHASLDMTEIYMHWSSAETAQHLHQIGSGRRPQVDEIIRRLRGEGVDDFLLRRAGLLDSGDEQ</sequence>
<evidence type="ECO:0000259" key="4">
    <source>
        <dbReference type="PROSITE" id="PS51898"/>
    </source>
</evidence>
<dbReference type="PANTHER" id="PTHR30349">
    <property type="entry name" value="PHAGE INTEGRASE-RELATED"/>
    <property type="match status" value="1"/>
</dbReference>
<dbReference type="PANTHER" id="PTHR30349:SF41">
    <property type="entry name" value="INTEGRASE_RECOMBINASE PROTEIN MJ0367-RELATED"/>
    <property type="match status" value="1"/>
</dbReference>
<organism evidence="5 6">
    <name type="scientific">Enhygromyxa salina</name>
    <dbReference type="NCBI Taxonomy" id="215803"/>
    <lineage>
        <taxon>Bacteria</taxon>
        <taxon>Pseudomonadati</taxon>
        <taxon>Myxococcota</taxon>
        <taxon>Polyangia</taxon>
        <taxon>Nannocystales</taxon>
        <taxon>Nannocystaceae</taxon>
        <taxon>Enhygromyxa</taxon>
    </lineage>
</organism>
<comment type="similarity">
    <text evidence="1">Belongs to the 'phage' integrase family.</text>
</comment>
<keyword evidence="3" id="KW-0233">DNA recombination</keyword>
<dbReference type="Gene3D" id="1.10.443.10">
    <property type="entry name" value="Intergrase catalytic core"/>
    <property type="match status" value="1"/>
</dbReference>
<dbReference type="Gene3D" id="1.10.150.130">
    <property type="match status" value="1"/>
</dbReference>
<gene>
    <name evidence="5" type="ORF">DB30_02165</name>
</gene>
<dbReference type="EMBL" id="JMCC02000016">
    <property type="protein sequence ID" value="KIG17950.1"/>
    <property type="molecule type" value="Genomic_DNA"/>
</dbReference>
<dbReference type="GO" id="GO:0015074">
    <property type="term" value="P:DNA integration"/>
    <property type="evidence" value="ECO:0007669"/>
    <property type="project" value="InterPro"/>
</dbReference>
<dbReference type="Pfam" id="PF00589">
    <property type="entry name" value="Phage_integrase"/>
    <property type="match status" value="1"/>
</dbReference>
<dbReference type="Proteomes" id="UP000031599">
    <property type="component" value="Unassembled WGS sequence"/>
</dbReference>
<dbReference type="RefSeq" id="WP_052547527.1">
    <property type="nucleotide sequence ID" value="NZ_JMCC02000016.1"/>
</dbReference>
<dbReference type="InterPro" id="IPR013762">
    <property type="entry name" value="Integrase-like_cat_sf"/>
</dbReference>
<evidence type="ECO:0000256" key="3">
    <source>
        <dbReference type="ARBA" id="ARBA00023172"/>
    </source>
</evidence>